<reference evidence="3 4" key="1">
    <citation type="submission" date="2019-04" db="EMBL/GenBank/DDBJ databases">
        <authorList>
            <person name="Feng G."/>
            <person name="Zhang J."/>
            <person name="Zhu H."/>
        </authorList>
    </citation>
    <scope>NUCLEOTIDE SEQUENCE [LARGE SCALE GENOMIC DNA]</scope>
    <source>
        <strain evidence="3 4">92R-1</strain>
    </source>
</reference>
<dbReference type="RefSeq" id="WP_135429918.1">
    <property type="nucleotide sequence ID" value="NZ_SRLA01000001.1"/>
</dbReference>
<feature type="region of interest" description="Disordered" evidence="1">
    <location>
        <begin position="101"/>
        <end position="134"/>
    </location>
</feature>
<evidence type="ECO:0000313" key="4">
    <source>
        <dbReference type="Proteomes" id="UP000298337"/>
    </source>
</evidence>
<feature type="compositionally biased region" description="Low complexity" evidence="1">
    <location>
        <begin position="106"/>
        <end position="116"/>
    </location>
</feature>
<sequence>MQHLYRYLLGLSFSALAVSAKAQSVGVGTANPDPAAALDISAGAGNNKGLLIPRMTAAQRTAITNTSQGMLVFQTDGAQPGFWYFQGGVWVALPSGTATSSAWQRTGNTGTDPGTNPGVGGTTSPGTDFIGTTDNKDVVVRTGNTERLRITTDGSLYSRSTFGLILNANDAPLITRGWDAFTSGTYSGLGRWGIFMRANSLSSGIPDLGGKSFTWVTWNDNSTVNKTLMTLTQTGNLGIGSPTPSTRLMVTGAGTGNPATVNANQSAGQYARFQDGSNSLALDLGGNGTAGNWIQSTNPAALDTNYPLRLNPNGGNVGIGLLTPAQTLDVQGTLGLRNSAAWDHLFIAHDGSTASITAGGAETGLGFRVGASAVGTYNDASQNYRDVMRLMPSGNVGIGTATPGATLEVAGQVKITGGTPGAGKVLTSDASGLASWQTATSGATNIQTTSTFAIPTTGTGTLNATTGMVVLPNNSGANGAITLGTGTNGQTLIITNLDADAVSITSASSTGTLLPNFAAQFVYVVNGTTSGWFRIN</sequence>
<keyword evidence="2" id="KW-0732">Signal</keyword>
<dbReference type="EMBL" id="SRLA01000001">
    <property type="protein sequence ID" value="TGE09342.1"/>
    <property type="molecule type" value="Genomic_DNA"/>
</dbReference>
<comment type="caution">
    <text evidence="3">The sequence shown here is derived from an EMBL/GenBank/DDBJ whole genome shotgun (WGS) entry which is preliminary data.</text>
</comment>
<protein>
    <submittedName>
        <fullName evidence="3">Uncharacterized protein</fullName>
    </submittedName>
</protein>
<dbReference type="OrthoDB" id="946948at2"/>
<proteinExistence type="predicted"/>
<accession>A0A4Z0PA74</accession>
<feature type="chain" id="PRO_5021230796" evidence="2">
    <location>
        <begin position="23"/>
        <end position="536"/>
    </location>
</feature>
<evidence type="ECO:0000256" key="2">
    <source>
        <dbReference type="SAM" id="SignalP"/>
    </source>
</evidence>
<evidence type="ECO:0000313" key="3">
    <source>
        <dbReference type="EMBL" id="TGE09342.1"/>
    </source>
</evidence>
<gene>
    <name evidence="3" type="ORF">EU556_00465</name>
</gene>
<dbReference type="Proteomes" id="UP000298337">
    <property type="component" value="Unassembled WGS sequence"/>
</dbReference>
<evidence type="ECO:0000256" key="1">
    <source>
        <dbReference type="SAM" id="MobiDB-lite"/>
    </source>
</evidence>
<keyword evidence="4" id="KW-1185">Reference proteome</keyword>
<name>A0A4Z0PA74_9BACT</name>
<organism evidence="3 4">
    <name type="scientific">Hymenobacter fodinae</name>
    <dbReference type="NCBI Taxonomy" id="2510796"/>
    <lineage>
        <taxon>Bacteria</taxon>
        <taxon>Pseudomonadati</taxon>
        <taxon>Bacteroidota</taxon>
        <taxon>Cytophagia</taxon>
        <taxon>Cytophagales</taxon>
        <taxon>Hymenobacteraceae</taxon>
        <taxon>Hymenobacter</taxon>
    </lineage>
</organism>
<dbReference type="AlphaFoldDB" id="A0A4Z0PA74"/>
<feature type="signal peptide" evidence="2">
    <location>
        <begin position="1"/>
        <end position="22"/>
    </location>
</feature>